<organism evidence="2">
    <name type="scientific">Tanacetum cinerariifolium</name>
    <name type="common">Dalmatian daisy</name>
    <name type="synonym">Chrysanthemum cinerariifolium</name>
    <dbReference type="NCBI Taxonomy" id="118510"/>
    <lineage>
        <taxon>Eukaryota</taxon>
        <taxon>Viridiplantae</taxon>
        <taxon>Streptophyta</taxon>
        <taxon>Embryophyta</taxon>
        <taxon>Tracheophyta</taxon>
        <taxon>Spermatophyta</taxon>
        <taxon>Magnoliopsida</taxon>
        <taxon>eudicotyledons</taxon>
        <taxon>Gunneridae</taxon>
        <taxon>Pentapetalae</taxon>
        <taxon>asterids</taxon>
        <taxon>campanulids</taxon>
        <taxon>Asterales</taxon>
        <taxon>Asteraceae</taxon>
        <taxon>Asteroideae</taxon>
        <taxon>Anthemideae</taxon>
        <taxon>Anthemidinae</taxon>
        <taxon>Tanacetum</taxon>
    </lineage>
</organism>
<dbReference type="AlphaFoldDB" id="A0A6L2KHQ1"/>
<sequence>MDLKTSEAKTSEAKASTDKPKDVLKNFGSPLIIDYISNSEDEAESKPKIEKKTIKPSFSKIEFVKSKERVKSPRKTIIK</sequence>
<comment type="caution">
    <text evidence="2">The sequence shown here is derived from an EMBL/GenBank/DDBJ whole genome shotgun (WGS) entry which is preliminary data.</text>
</comment>
<evidence type="ECO:0000313" key="2">
    <source>
        <dbReference type="EMBL" id="GEU49021.1"/>
    </source>
</evidence>
<dbReference type="EMBL" id="BKCJ010002505">
    <property type="protein sequence ID" value="GEU49021.1"/>
    <property type="molecule type" value="Genomic_DNA"/>
</dbReference>
<gene>
    <name evidence="2" type="ORF">Tci_020999</name>
</gene>
<name>A0A6L2KHQ1_TANCI</name>
<feature type="region of interest" description="Disordered" evidence="1">
    <location>
        <begin position="1"/>
        <end position="21"/>
    </location>
</feature>
<proteinExistence type="predicted"/>
<protein>
    <submittedName>
        <fullName evidence="2">Uncharacterized protein</fullName>
    </submittedName>
</protein>
<evidence type="ECO:0000256" key="1">
    <source>
        <dbReference type="SAM" id="MobiDB-lite"/>
    </source>
</evidence>
<accession>A0A6L2KHQ1</accession>
<reference evidence="2" key="1">
    <citation type="journal article" date="2019" name="Sci. Rep.">
        <title>Draft genome of Tanacetum cinerariifolium, the natural source of mosquito coil.</title>
        <authorList>
            <person name="Yamashiro T."/>
            <person name="Shiraishi A."/>
            <person name="Satake H."/>
            <person name="Nakayama K."/>
        </authorList>
    </citation>
    <scope>NUCLEOTIDE SEQUENCE</scope>
</reference>